<evidence type="ECO:0000259" key="5">
    <source>
        <dbReference type="Pfam" id="PF24842"/>
    </source>
</evidence>
<sequence>MFRRRFSTYPAVTGQTSDSFAPRLAGVLLSEAPNFPDQWYNTGYGFDPRRGGRGAAAMRFDEYYRCYPMAMAPGNDRPELNYGSKILLPPSALDKVSRLHVQWPLLMEMVNAEKGKHSHCGVLEFVAEEGRAYIPQWMMQTLQLDVGDMIQIKTTSLELARMVKLQPQSPAFLDISDPKAVLERAFRNFATLTKGDIFSFEYNGDVYDVAVLEVKPETDKMGVSMIETDVSVDFAPPVGYVEPDRSALSAAAKNSGTSTPRSVAGTGLSGGLPAGGVLHSQGSMAQAINYDAIAPGSAAHVGTNFEGEGHRIGTKKGKGAAATTASSASTPKKPSTPVAGVSSNKAEGSGNTRRRTGPQPLRLPANKLFFGYHIRPVKTKEQKEEEAANAGKPQYFAGQGQSLRVTQAVKKKGSDKDDESSGTEKKPRR</sequence>
<protein>
    <recommendedName>
        <fullName evidence="8">Ubiquitin fusion degradation protein UFD1</fullName>
    </recommendedName>
</protein>
<keyword evidence="7" id="KW-1185">Reference proteome</keyword>
<dbReference type="PANTHER" id="PTHR12555">
    <property type="entry name" value="UBIQUITIN FUSION DEGRADATON PROTEIN 1"/>
    <property type="match status" value="1"/>
</dbReference>
<evidence type="ECO:0000259" key="4">
    <source>
        <dbReference type="Pfam" id="PF03152"/>
    </source>
</evidence>
<evidence type="ECO:0000256" key="2">
    <source>
        <dbReference type="ARBA" id="ARBA00022786"/>
    </source>
</evidence>
<dbReference type="GO" id="GO:0034098">
    <property type="term" value="C:VCP-NPL4-UFD1 AAA ATPase complex"/>
    <property type="evidence" value="ECO:0007669"/>
    <property type="project" value="TreeGrafter"/>
</dbReference>
<feature type="compositionally biased region" description="Low complexity" evidence="3">
    <location>
        <begin position="319"/>
        <end position="337"/>
    </location>
</feature>
<comment type="similarity">
    <text evidence="1">Belongs to the UFD1 family.</text>
</comment>
<feature type="region of interest" description="Disordered" evidence="3">
    <location>
        <begin position="302"/>
        <end position="367"/>
    </location>
</feature>
<dbReference type="HOGENOM" id="CLU_037790_1_0_1"/>
<feature type="compositionally biased region" description="Polar residues" evidence="3">
    <location>
        <begin position="341"/>
        <end position="351"/>
    </location>
</feature>
<dbReference type="GO" id="GO:0031593">
    <property type="term" value="F:polyubiquitin modification-dependent protein binding"/>
    <property type="evidence" value="ECO:0007669"/>
    <property type="project" value="TreeGrafter"/>
</dbReference>
<dbReference type="PANTHER" id="PTHR12555:SF13">
    <property type="entry name" value="UBIQUITIN RECOGNITION FACTOR IN ER-ASSOCIATED DEGRADATION PROTEIN 1"/>
    <property type="match status" value="1"/>
</dbReference>
<dbReference type="Pfam" id="PF24842">
    <property type="entry name" value="UFD1_N2"/>
    <property type="match status" value="1"/>
</dbReference>
<dbReference type="InterPro" id="IPR055418">
    <property type="entry name" value="UFD1_N2"/>
</dbReference>
<dbReference type="Proteomes" id="UP000018087">
    <property type="component" value="Unassembled WGS sequence"/>
</dbReference>
<dbReference type="eggNOG" id="KOG1816">
    <property type="taxonomic scope" value="Eukaryota"/>
</dbReference>
<evidence type="ECO:0000313" key="7">
    <source>
        <dbReference type="Proteomes" id="UP000018087"/>
    </source>
</evidence>
<dbReference type="Gene3D" id="2.40.40.50">
    <property type="entry name" value="Ubiquitin fusion degradation protein UFD1, N-terminal domain"/>
    <property type="match status" value="1"/>
</dbReference>
<dbReference type="GO" id="GO:0032183">
    <property type="term" value="F:SUMO binding"/>
    <property type="evidence" value="ECO:0007669"/>
    <property type="project" value="EnsemblFungi"/>
</dbReference>
<gene>
    <name evidence="6" type="ORF">HMPREF1624_08528</name>
</gene>
<dbReference type="InterPro" id="IPR004854">
    <property type="entry name" value="Ufd1-like"/>
</dbReference>
<dbReference type="InterPro" id="IPR055417">
    <property type="entry name" value="UFD1_N1"/>
</dbReference>
<dbReference type="InterPro" id="IPR042299">
    <property type="entry name" value="Ufd1-like_Nn"/>
</dbReference>
<dbReference type="GO" id="GO:0006511">
    <property type="term" value="P:ubiquitin-dependent protein catabolic process"/>
    <property type="evidence" value="ECO:0007669"/>
    <property type="project" value="InterPro"/>
</dbReference>
<dbReference type="Pfam" id="PF03152">
    <property type="entry name" value="UFD1_N1"/>
    <property type="match status" value="1"/>
</dbReference>
<evidence type="ECO:0000313" key="6">
    <source>
        <dbReference type="EMBL" id="ERS95039.1"/>
    </source>
</evidence>
<organism evidence="6 7">
    <name type="scientific">Sporothrix schenckii (strain ATCC 58251 / de Perez 2211183)</name>
    <name type="common">Rose-picker's disease fungus</name>
    <dbReference type="NCBI Taxonomy" id="1391915"/>
    <lineage>
        <taxon>Eukaryota</taxon>
        <taxon>Fungi</taxon>
        <taxon>Dikarya</taxon>
        <taxon>Ascomycota</taxon>
        <taxon>Pezizomycotina</taxon>
        <taxon>Sordariomycetes</taxon>
        <taxon>Sordariomycetidae</taxon>
        <taxon>Ophiostomatales</taxon>
        <taxon>Ophiostomataceae</taxon>
        <taxon>Sporothrix</taxon>
    </lineage>
</organism>
<accession>U7PJZ1</accession>
<dbReference type="STRING" id="1391915.U7PJZ1"/>
<dbReference type="AlphaFoldDB" id="U7PJZ1"/>
<dbReference type="GO" id="GO:0032933">
    <property type="term" value="P:SREBP signaling pathway"/>
    <property type="evidence" value="ECO:0007669"/>
    <property type="project" value="EnsemblFungi"/>
</dbReference>
<keyword evidence="2" id="KW-0833">Ubl conjugation pathway</keyword>
<proteinExistence type="inferred from homology"/>
<name>U7PJZ1_SPOS1</name>
<dbReference type="OrthoDB" id="422728at2759"/>
<feature type="domain" description="Ubiquitin fusion degradation protein UFD1 N-terminal subdomain 2" evidence="5">
    <location>
        <begin position="160"/>
        <end position="237"/>
    </location>
</feature>
<dbReference type="Gene3D" id="3.10.330.10">
    <property type="match status" value="1"/>
</dbReference>
<feature type="domain" description="Ubiquitin fusion degradation protein UFD1 N-terminal subdomain 1" evidence="4">
    <location>
        <begin position="60"/>
        <end position="157"/>
    </location>
</feature>
<reference evidence="7" key="1">
    <citation type="journal article" date="2014" name="Genome Announc.">
        <title>Genome sequence of the pathogenic fungus Sporothrix schenckii (ATCC 58251).</title>
        <authorList>
            <person name="Cuomo C.A."/>
            <person name="Rodriguez-Del Valle N."/>
            <person name="Perez-Sanchez L."/>
            <person name="Abouelleil A."/>
            <person name="Goldberg J."/>
            <person name="Young S."/>
            <person name="Zeng Q."/>
            <person name="Birren B.W."/>
        </authorList>
    </citation>
    <scope>NUCLEOTIDE SEQUENCE [LARGE SCALE GENOMIC DNA]</scope>
    <source>
        <strain evidence="7">ATCC 58251 / de Perez 2211183</strain>
    </source>
</reference>
<feature type="region of interest" description="Disordered" evidence="3">
    <location>
        <begin position="379"/>
        <end position="429"/>
    </location>
</feature>
<evidence type="ECO:0000256" key="3">
    <source>
        <dbReference type="SAM" id="MobiDB-lite"/>
    </source>
</evidence>
<evidence type="ECO:0000256" key="1">
    <source>
        <dbReference type="ARBA" id="ARBA00006043"/>
    </source>
</evidence>
<dbReference type="EMBL" id="KI440856">
    <property type="protein sequence ID" value="ERS95039.1"/>
    <property type="molecule type" value="Genomic_DNA"/>
</dbReference>
<dbReference type="GO" id="GO:0036503">
    <property type="term" value="P:ERAD pathway"/>
    <property type="evidence" value="ECO:0007669"/>
    <property type="project" value="TreeGrafter"/>
</dbReference>
<evidence type="ECO:0008006" key="8">
    <source>
        <dbReference type="Google" id="ProtNLM"/>
    </source>
</evidence>